<dbReference type="RefSeq" id="WP_386667540.1">
    <property type="nucleotide sequence ID" value="NZ_JBHLTG010000002.1"/>
</dbReference>
<comment type="caution">
    <text evidence="2">The sequence shown here is derived from an EMBL/GenBank/DDBJ whole genome shotgun (WGS) entry which is preliminary data.</text>
</comment>
<dbReference type="PANTHER" id="PTHR43031:SF1">
    <property type="entry name" value="PYRIDINE NUCLEOTIDE-DISULPHIDE OXIDOREDUCTASE"/>
    <property type="match status" value="1"/>
</dbReference>
<reference evidence="2 3" key="1">
    <citation type="submission" date="2024-09" db="EMBL/GenBank/DDBJ databases">
        <authorList>
            <person name="Sun Q."/>
            <person name="Mori K."/>
        </authorList>
    </citation>
    <scope>NUCLEOTIDE SEQUENCE [LARGE SCALE GENOMIC DNA]</scope>
    <source>
        <strain evidence="2 3">KCTC 23076</strain>
    </source>
</reference>
<proteinExistence type="predicted"/>
<sequence length="112" mass="11389">MAGEVPAVLAQEAIDAAAAGGYLLDVREPREWDEVHAPSATLIPMRALSERAGALPEDGHILVICHSGARSAAVTEALVAAGYPAVNVTGGMVAWEAVGGPVVRTGRAGPRP</sequence>
<gene>
    <name evidence="2" type="ORF">ACFFGH_09305</name>
</gene>
<dbReference type="SMART" id="SM00450">
    <property type="entry name" value="RHOD"/>
    <property type="match status" value="1"/>
</dbReference>
<evidence type="ECO:0000259" key="1">
    <source>
        <dbReference type="PROSITE" id="PS50206"/>
    </source>
</evidence>
<feature type="domain" description="Rhodanese" evidence="1">
    <location>
        <begin position="17"/>
        <end position="104"/>
    </location>
</feature>
<dbReference type="PROSITE" id="PS50206">
    <property type="entry name" value="RHODANESE_3"/>
    <property type="match status" value="1"/>
</dbReference>
<accession>A0ABV6RQ24</accession>
<dbReference type="Pfam" id="PF00581">
    <property type="entry name" value="Rhodanese"/>
    <property type="match status" value="1"/>
</dbReference>
<dbReference type="PANTHER" id="PTHR43031">
    <property type="entry name" value="FAD-DEPENDENT OXIDOREDUCTASE"/>
    <property type="match status" value="1"/>
</dbReference>
<dbReference type="CDD" id="cd00158">
    <property type="entry name" value="RHOD"/>
    <property type="match status" value="1"/>
</dbReference>
<organism evidence="2 3">
    <name type="scientific">Lysobacter korlensis</name>
    <dbReference type="NCBI Taxonomy" id="553636"/>
    <lineage>
        <taxon>Bacteria</taxon>
        <taxon>Pseudomonadati</taxon>
        <taxon>Pseudomonadota</taxon>
        <taxon>Gammaproteobacteria</taxon>
        <taxon>Lysobacterales</taxon>
        <taxon>Lysobacteraceae</taxon>
        <taxon>Lysobacter</taxon>
    </lineage>
</organism>
<keyword evidence="3" id="KW-1185">Reference proteome</keyword>
<dbReference type="EMBL" id="JBHLTG010000002">
    <property type="protein sequence ID" value="MFC0678038.1"/>
    <property type="molecule type" value="Genomic_DNA"/>
</dbReference>
<protein>
    <submittedName>
        <fullName evidence="2">Rhodanese-like domain-containing protein</fullName>
    </submittedName>
</protein>
<name>A0ABV6RQ24_9GAMM</name>
<dbReference type="InterPro" id="IPR036873">
    <property type="entry name" value="Rhodanese-like_dom_sf"/>
</dbReference>
<dbReference type="InterPro" id="IPR050229">
    <property type="entry name" value="GlpE_sulfurtransferase"/>
</dbReference>
<evidence type="ECO:0000313" key="3">
    <source>
        <dbReference type="Proteomes" id="UP001589896"/>
    </source>
</evidence>
<dbReference type="Gene3D" id="3.40.250.10">
    <property type="entry name" value="Rhodanese-like domain"/>
    <property type="match status" value="1"/>
</dbReference>
<dbReference type="SUPFAM" id="SSF52821">
    <property type="entry name" value="Rhodanese/Cell cycle control phosphatase"/>
    <property type="match status" value="1"/>
</dbReference>
<evidence type="ECO:0000313" key="2">
    <source>
        <dbReference type="EMBL" id="MFC0678038.1"/>
    </source>
</evidence>
<dbReference type="Proteomes" id="UP001589896">
    <property type="component" value="Unassembled WGS sequence"/>
</dbReference>
<dbReference type="InterPro" id="IPR001763">
    <property type="entry name" value="Rhodanese-like_dom"/>
</dbReference>